<sequence length="204" mass="21639">MLVGSGLDRLLQSPQSIDIRPVGGRAISCQHRDGHCGTAVRWVGSPLCQLVDVERRAPPLSYASVYLQASVMRIVPLATGDSKFPTLVCLPGAMCSPFVYKQCAVTSGLKAEALAWLEDDGPFDLNSIANRIVDAISDDEAVILVGHSLGTPLAVLAALKAFARGKRTVKGLVLSNSGANTKGHGDAEAIVRRIREDSVPRPVE</sequence>
<dbReference type="Pfam" id="PF00561">
    <property type="entry name" value="Abhydrolase_1"/>
    <property type="match status" value="1"/>
</dbReference>
<evidence type="ECO:0000259" key="1">
    <source>
        <dbReference type="Pfam" id="PF00561"/>
    </source>
</evidence>
<dbReference type="GO" id="GO:0016787">
    <property type="term" value="F:hydrolase activity"/>
    <property type="evidence" value="ECO:0007669"/>
    <property type="project" value="UniProtKB-KW"/>
</dbReference>
<accession>A0A2S4M8L9</accession>
<keyword evidence="3" id="KW-1185">Reference proteome</keyword>
<dbReference type="SUPFAM" id="SSF53474">
    <property type="entry name" value="alpha/beta-Hydrolases"/>
    <property type="match status" value="1"/>
</dbReference>
<gene>
    <name evidence="2" type="ORF">B0G62_107109</name>
</gene>
<name>A0A2S4M8L9_9BURK</name>
<dbReference type="InterPro" id="IPR000073">
    <property type="entry name" value="AB_hydrolase_1"/>
</dbReference>
<reference evidence="2 3" key="1">
    <citation type="submission" date="2018-01" db="EMBL/GenBank/DDBJ databases">
        <title>Genomic Encyclopedia of Type Strains, Phase III (KMG-III): the genomes of soil and plant-associated and newly described type strains.</title>
        <authorList>
            <person name="Whitman W."/>
        </authorList>
    </citation>
    <scope>NUCLEOTIDE SEQUENCE [LARGE SCALE GENOMIC DNA]</scope>
    <source>
        <strain evidence="2 3">JCM 18070</strain>
    </source>
</reference>
<protein>
    <submittedName>
        <fullName evidence="2">Alpha/beta hydrolase family protein</fullName>
    </submittedName>
</protein>
<evidence type="ECO:0000313" key="2">
    <source>
        <dbReference type="EMBL" id="POR51082.1"/>
    </source>
</evidence>
<dbReference type="InterPro" id="IPR029058">
    <property type="entry name" value="AB_hydrolase_fold"/>
</dbReference>
<dbReference type="RefSeq" id="WP_322789237.1">
    <property type="nucleotide sequence ID" value="NZ_PQGA01000007.1"/>
</dbReference>
<dbReference type="AlphaFoldDB" id="A0A2S4M8L9"/>
<dbReference type="EMBL" id="PQGA01000007">
    <property type="protein sequence ID" value="POR51082.1"/>
    <property type="molecule type" value="Genomic_DNA"/>
</dbReference>
<keyword evidence="2" id="KW-0378">Hydrolase</keyword>
<feature type="domain" description="AB hydrolase-1" evidence="1">
    <location>
        <begin position="119"/>
        <end position="177"/>
    </location>
</feature>
<dbReference type="Proteomes" id="UP000237381">
    <property type="component" value="Unassembled WGS sequence"/>
</dbReference>
<comment type="caution">
    <text evidence="2">The sequence shown here is derived from an EMBL/GenBank/DDBJ whole genome shotgun (WGS) entry which is preliminary data.</text>
</comment>
<organism evidence="2 3">
    <name type="scientific">Paraburkholderia eburnea</name>
    <dbReference type="NCBI Taxonomy" id="1189126"/>
    <lineage>
        <taxon>Bacteria</taxon>
        <taxon>Pseudomonadati</taxon>
        <taxon>Pseudomonadota</taxon>
        <taxon>Betaproteobacteria</taxon>
        <taxon>Burkholderiales</taxon>
        <taxon>Burkholderiaceae</taxon>
        <taxon>Paraburkholderia</taxon>
    </lineage>
</organism>
<proteinExistence type="predicted"/>
<evidence type="ECO:0000313" key="3">
    <source>
        <dbReference type="Proteomes" id="UP000237381"/>
    </source>
</evidence>
<dbReference type="Gene3D" id="3.40.50.1820">
    <property type="entry name" value="alpha/beta hydrolase"/>
    <property type="match status" value="1"/>
</dbReference>